<dbReference type="AlphaFoldDB" id="Q4T5D2"/>
<protein>
    <submittedName>
        <fullName evidence="1">(spotted green pufferfish) hypothetical protein</fullName>
    </submittedName>
</protein>
<organism evidence="1">
    <name type="scientific">Tetraodon nigroviridis</name>
    <name type="common">Spotted green pufferfish</name>
    <name type="synonym">Chelonodon nigroviridis</name>
    <dbReference type="NCBI Taxonomy" id="99883"/>
    <lineage>
        <taxon>Eukaryota</taxon>
        <taxon>Metazoa</taxon>
        <taxon>Chordata</taxon>
        <taxon>Craniata</taxon>
        <taxon>Vertebrata</taxon>
        <taxon>Euteleostomi</taxon>
        <taxon>Actinopterygii</taxon>
        <taxon>Neopterygii</taxon>
        <taxon>Teleostei</taxon>
        <taxon>Neoteleostei</taxon>
        <taxon>Acanthomorphata</taxon>
        <taxon>Eupercaria</taxon>
        <taxon>Tetraodontiformes</taxon>
        <taxon>Tetradontoidea</taxon>
        <taxon>Tetraodontidae</taxon>
        <taxon>Tetraodon</taxon>
    </lineage>
</organism>
<comment type="caution">
    <text evidence="1">The sequence shown here is derived from an EMBL/GenBank/DDBJ whole genome shotgun (WGS) entry which is preliminary data.</text>
</comment>
<feature type="non-terminal residue" evidence="1">
    <location>
        <position position="1"/>
    </location>
</feature>
<name>Q4T5D2_TETNG</name>
<dbReference type="KEGG" id="tng:GSTEN00006865G001"/>
<reference evidence="1" key="1">
    <citation type="journal article" date="2004" name="Nature">
        <title>Genome duplication in the teleost fish Tetraodon nigroviridis reveals the early vertebrate proto-karyotype.</title>
        <authorList>
            <person name="Jaillon O."/>
            <person name="Aury J.-M."/>
            <person name="Brunet F."/>
            <person name="Petit J.-L."/>
            <person name="Stange-Thomann N."/>
            <person name="Mauceli E."/>
            <person name="Bouneau L."/>
            <person name="Fischer C."/>
            <person name="Ozouf-Costaz C."/>
            <person name="Bernot A."/>
            <person name="Nicaud S."/>
            <person name="Jaffe D."/>
            <person name="Fisher S."/>
            <person name="Lutfalla G."/>
            <person name="Dossat C."/>
            <person name="Segurens B."/>
            <person name="Dasilva C."/>
            <person name="Salanoubat M."/>
            <person name="Levy M."/>
            <person name="Boudet N."/>
            <person name="Castellano S."/>
            <person name="Anthouard V."/>
            <person name="Jubin C."/>
            <person name="Castelli V."/>
            <person name="Katinka M."/>
            <person name="Vacherie B."/>
            <person name="Biemont C."/>
            <person name="Skalli Z."/>
            <person name="Cattolico L."/>
            <person name="Poulain J."/>
            <person name="De Berardinis V."/>
            <person name="Cruaud C."/>
            <person name="Duprat S."/>
            <person name="Brottier P."/>
            <person name="Coutanceau J.-P."/>
            <person name="Gouzy J."/>
            <person name="Parra G."/>
            <person name="Lardier G."/>
            <person name="Chapple C."/>
            <person name="McKernan K.J."/>
            <person name="McEwan P."/>
            <person name="Bosak S."/>
            <person name="Kellis M."/>
            <person name="Volff J.-N."/>
            <person name="Guigo R."/>
            <person name="Zody M.C."/>
            <person name="Mesirov J."/>
            <person name="Lindblad-Toh K."/>
            <person name="Birren B."/>
            <person name="Nusbaum C."/>
            <person name="Kahn D."/>
            <person name="Robinson-Rechavi M."/>
            <person name="Laudet V."/>
            <person name="Schachter V."/>
            <person name="Quetier F."/>
            <person name="Saurin W."/>
            <person name="Scarpelli C."/>
            <person name="Wincker P."/>
            <person name="Lander E.S."/>
            <person name="Weissenbach J."/>
            <person name="Roest Crollius H."/>
        </authorList>
    </citation>
    <scope>NUCLEOTIDE SEQUENCE [LARGE SCALE GENOMIC DNA]</scope>
</reference>
<sequence length="41" mass="4610">LTHSSPETHFSTVARGKYPVPLPKTKRCESEISVLPKPFPF</sequence>
<reference evidence="1" key="2">
    <citation type="submission" date="2004-02" db="EMBL/GenBank/DDBJ databases">
        <authorList>
            <consortium name="Genoscope"/>
            <consortium name="Whitehead Institute Centre for Genome Research"/>
        </authorList>
    </citation>
    <scope>NUCLEOTIDE SEQUENCE</scope>
</reference>
<proteinExistence type="predicted"/>
<evidence type="ECO:0000313" key="1">
    <source>
        <dbReference type="EMBL" id="CAF91900.1"/>
    </source>
</evidence>
<accession>Q4T5D2</accession>
<dbReference type="EMBL" id="CAAE01009322">
    <property type="protein sequence ID" value="CAF91900.1"/>
    <property type="molecule type" value="Genomic_DNA"/>
</dbReference>
<gene>
    <name evidence="1" type="ORF">GSTENG00006865001</name>
</gene>